<reference evidence="1 2" key="1">
    <citation type="submission" date="2020-04" db="EMBL/GenBank/DDBJ databases">
        <title>Zoogloea sp. G-4-1-14 isolated from soil.</title>
        <authorList>
            <person name="Dahal R.H."/>
        </authorList>
    </citation>
    <scope>NUCLEOTIDE SEQUENCE [LARGE SCALE GENOMIC DNA]</scope>
    <source>
        <strain evidence="1 2">G-4-1-14</strain>
    </source>
</reference>
<dbReference type="EMBL" id="JABBGA010000020">
    <property type="protein sequence ID" value="NML28001.1"/>
    <property type="molecule type" value="Genomic_DNA"/>
</dbReference>
<comment type="caution">
    <text evidence="1">The sequence shown here is derived from an EMBL/GenBank/DDBJ whole genome shotgun (WGS) entry which is preliminary data.</text>
</comment>
<dbReference type="AlphaFoldDB" id="A0A848GF02"/>
<dbReference type="Proteomes" id="UP000580043">
    <property type="component" value="Unassembled WGS sequence"/>
</dbReference>
<sequence length="128" mass="13360">MHNRHGVPSARALLRHVVRALQPIRAVLPCLLLLPSACAHTYVDAAGTRHVIGLVHLSIPPASPPPWGGEALRVRSVGITLNHGAESHALVIGYSDATHALVRNNALVAVEALLPDGLGTAAAPPNQE</sequence>
<name>A0A848GF02_9RHOO</name>
<dbReference type="RefSeq" id="WP_169147530.1">
    <property type="nucleotide sequence ID" value="NZ_JABBGA010000020.1"/>
</dbReference>
<organism evidence="1 2">
    <name type="scientific">Zoogloea dura</name>
    <dbReference type="NCBI Taxonomy" id="2728840"/>
    <lineage>
        <taxon>Bacteria</taxon>
        <taxon>Pseudomonadati</taxon>
        <taxon>Pseudomonadota</taxon>
        <taxon>Betaproteobacteria</taxon>
        <taxon>Rhodocyclales</taxon>
        <taxon>Zoogloeaceae</taxon>
        <taxon>Zoogloea</taxon>
    </lineage>
</organism>
<proteinExistence type="predicted"/>
<protein>
    <submittedName>
        <fullName evidence="1">Uncharacterized protein</fullName>
    </submittedName>
</protein>
<gene>
    <name evidence="1" type="ORF">HHL15_19760</name>
</gene>
<evidence type="ECO:0000313" key="2">
    <source>
        <dbReference type="Proteomes" id="UP000580043"/>
    </source>
</evidence>
<keyword evidence="2" id="KW-1185">Reference proteome</keyword>
<accession>A0A848GF02</accession>
<evidence type="ECO:0000313" key="1">
    <source>
        <dbReference type="EMBL" id="NML28001.1"/>
    </source>
</evidence>